<dbReference type="InterPro" id="IPR000223">
    <property type="entry name" value="Pept_S26A_signal_pept_1"/>
</dbReference>
<reference evidence="11" key="1">
    <citation type="submission" date="2021-01" db="EMBL/GenBank/DDBJ databases">
        <title>Whole genome shotgun sequence of Rugosimonospora africana NBRC 104875.</title>
        <authorList>
            <person name="Komaki H."/>
            <person name="Tamura T."/>
        </authorList>
    </citation>
    <scope>NUCLEOTIDE SEQUENCE</scope>
    <source>
        <strain evidence="11">NBRC 104875</strain>
    </source>
</reference>
<dbReference type="CDD" id="cd06530">
    <property type="entry name" value="S26_SPase_I"/>
    <property type="match status" value="1"/>
</dbReference>
<dbReference type="GO" id="GO:0005886">
    <property type="term" value="C:plasma membrane"/>
    <property type="evidence" value="ECO:0007669"/>
    <property type="project" value="UniProtKB-SubCell"/>
</dbReference>
<evidence type="ECO:0000256" key="5">
    <source>
        <dbReference type="ARBA" id="ARBA00022692"/>
    </source>
</evidence>
<dbReference type="Proteomes" id="UP000642748">
    <property type="component" value="Unassembled WGS sequence"/>
</dbReference>
<comment type="similarity">
    <text evidence="2">Belongs to the peptidase S26 family. IMP2 subfamily.</text>
</comment>
<protein>
    <recommendedName>
        <fullName evidence="3">Mitochondrial inner membrane protease subunit 2</fullName>
    </recommendedName>
</protein>
<dbReference type="Gene3D" id="2.10.109.10">
    <property type="entry name" value="Umud Fragment, subunit A"/>
    <property type="match status" value="1"/>
</dbReference>
<evidence type="ECO:0000256" key="1">
    <source>
        <dbReference type="ARBA" id="ARBA00004401"/>
    </source>
</evidence>
<evidence type="ECO:0000256" key="9">
    <source>
        <dbReference type="PIRSR" id="PIRSR600223-1"/>
    </source>
</evidence>
<evidence type="ECO:0000256" key="7">
    <source>
        <dbReference type="ARBA" id="ARBA00022989"/>
    </source>
</evidence>
<keyword evidence="12" id="KW-1185">Reference proteome</keyword>
<gene>
    <name evidence="11" type="primary">lepB_2</name>
    <name evidence="11" type="ORF">Raf01_75360</name>
</gene>
<keyword evidence="7" id="KW-1133">Transmembrane helix</keyword>
<dbReference type="InterPro" id="IPR036286">
    <property type="entry name" value="LexA/Signal_pep-like_sf"/>
</dbReference>
<keyword evidence="5" id="KW-0812">Transmembrane</keyword>
<dbReference type="AlphaFoldDB" id="A0A8J3R014"/>
<evidence type="ECO:0000256" key="6">
    <source>
        <dbReference type="ARBA" id="ARBA00022801"/>
    </source>
</evidence>
<dbReference type="InterPro" id="IPR019533">
    <property type="entry name" value="Peptidase_S26"/>
</dbReference>
<evidence type="ECO:0000256" key="3">
    <source>
        <dbReference type="ARBA" id="ARBA00013650"/>
    </source>
</evidence>
<dbReference type="InterPro" id="IPR037730">
    <property type="entry name" value="IMP2"/>
</dbReference>
<evidence type="ECO:0000256" key="4">
    <source>
        <dbReference type="ARBA" id="ARBA00022670"/>
    </source>
</evidence>
<organism evidence="11 12">
    <name type="scientific">Rugosimonospora africana</name>
    <dbReference type="NCBI Taxonomy" id="556532"/>
    <lineage>
        <taxon>Bacteria</taxon>
        <taxon>Bacillati</taxon>
        <taxon>Actinomycetota</taxon>
        <taxon>Actinomycetes</taxon>
        <taxon>Micromonosporales</taxon>
        <taxon>Micromonosporaceae</taxon>
        <taxon>Rugosimonospora</taxon>
    </lineage>
</organism>
<dbReference type="EMBL" id="BONZ01000080">
    <property type="protein sequence ID" value="GIH19364.1"/>
    <property type="molecule type" value="Genomic_DNA"/>
</dbReference>
<comment type="caution">
    <text evidence="11">The sequence shown here is derived from an EMBL/GenBank/DDBJ whole genome shotgun (WGS) entry which is preliminary data.</text>
</comment>
<dbReference type="PRINTS" id="PR00727">
    <property type="entry name" value="LEADERPTASE"/>
</dbReference>
<feature type="active site" evidence="9">
    <location>
        <position position="87"/>
    </location>
</feature>
<evidence type="ECO:0000259" key="10">
    <source>
        <dbReference type="Pfam" id="PF10502"/>
    </source>
</evidence>
<name>A0A8J3R014_9ACTN</name>
<keyword evidence="8" id="KW-0472">Membrane</keyword>
<dbReference type="PANTHER" id="PTHR46041:SF2">
    <property type="entry name" value="MITOCHONDRIAL INNER MEMBRANE PROTEASE SUBUNIT 2"/>
    <property type="match status" value="1"/>
</dbReference>
<dbReference type="Pfam" id="PF10502">
    <property type="entry name" value="Peptidase_S26"/>
    <property type="match status" value="2"/>
</dbReference>
<evidence type="ECO:0000256" key="8">
    <source>
        <dbReference type="ARBA" id="ARBA00023136"/>
    </source>
</evidence>
<sequence>MTIVLVGLAGLLVLAALAVAAVRWAAGRWVAVTVTGDSMAPAFADGDRVLVRRSPLERLTVGNVVVVSWPTLHHSYQPGSDRPWLIKRVAALPGDPVPDSVSAAAGREIHVPPRHLVLLGDNSEGSLDSRTFGCIPGDLVLGAVVRRLR</sequence>
<feature type="domain" description="Peptidase S26" evidence="10">
    <location>
        <begin position="110"/>
        <end position="145"/>
    </location>
</feature>
<dbReference type="GO" id="GO:0004252">
    <property type="term" value="F:serine-type endopeptidase activity"/>
    <property type="evidence" value="ECO:0007669"/>
    <property type="project" value="InterPro"/>
</dbReference>
<dbReference type="PROSITE" id="PS00501">
    <property type="entry name" value="SPASE_I_1"/>
    <property type="match status" value="1"/>
</dbReference>
<keyword evidence="6" id="KW-0378">Hydrolase</keyword>
<dbReference type="SUPFAM" id="SSF51306">
    <property type="entry name" value="LexA/Signal peptidase"/>
    <property type="match status" value="1"/>
</dbReference>
<evidence type="ECO:0000313" key="12">
    <source>
        <dbReference type="Proteomes" id="UP000642748"/>
    </source>
</evidence>
<dbReference type="InterPro" id="IPR019756">
    <property type="entry name" value="Pept_S26A_signal_pept_1_Ser-AS"/>
</dbReference>
<proteinExistence type="inferred from homology"/>
<feature type="active site" evidence="9">
    <location>
        <position position="38"/>
    </location>
</feature>
<dbReference type="PANTHER" id="PTHR46041">
    <property type="entry name" value="MITOCHONDRIAL INNER MEMBRANE PROTEASE SUBUNIT 2"/>
    <property type="match status" value="1"/>
</dbReference>
<evidence type="ECO:0000313" key="11">
    <source>
        <dbReference type="EMBL" id="GIH19364.1"/>
    </source>
</evidence>
<accession>A0A8J3R014</accession>
<feature type="domain" description="Peptidase S26" evidence="10">
    <location>
        <begin position="11"/>
        <end position="97"/>
    </location>
</feature>
<comment type="subcellular location">
    <subcellularLocation>
        <location evidence="1">Cell membrane</location>
        <topology evidence="1">Single-pass type II membrane protein</topology>
    </subcellularLocation>
</comment>
<evidence type="ECO:0000256" key="2">
    <source>
        <dbReference type="ARBA" id="ARBA00007066"/>
    </source>
</evidence>
<dbReference type="GO" id="GO:0006465">
    <property type="term" value="P:signal peptide processing"/>
    <property type="evidence" value="ECO:0007669"/>
    <property type="project" value="InterPro"/>
</dbReference>
<keyword evidence="4" id="KW-0645">Protease</keyword>